<organism evidence="1 2">
    <name type="scientific">Artomyces pyxidatus</name>
    <dbReference type="NCBI Taxonomy" id="48021"/>
    <lineage>
        <taxon>Eukaryota</taxon>
        <taxon>Fungi</taxon>
        <taxon>Dikarya</taxon>
        <taxon>Basidiomycota</taxon>
        <taxon>Agaricomycotina</taxon>
        <taxon>Agaricomycetes</taxon>
        <taxon>Russulales</taxon>
        <taxon>Auriscalpiaceae</taxon>
        <taxon>Artomyces</taxon>
    </lineage>
</organism>
<comment type="caution">
    <text evidence="1">The sequence shown here is derived from an EMBL/GenBank/DDBJ whole genome shotgun (WGS) entry which is preliminary data.</text>
</comment>
<protein>
    <submittedName>
        <fullName evidence="1">Uncharacterized protein</fullName>
    </submittedName>
</protein>
<reference evidence="1" key="1">
    <citation type="submission" date="2021-03" db="EMBL/GenBank/DDBJ databases">
        <authorList>
            <consortium name="DOE Joint Genome Institute"/>
            <person name="Ahrendt S."/>
            <person name="Looney B.P."/>
            <person name="Miyauchi S."/>
            <person name="Morin E."/>
            <person name="Drula E."/>
            <person name="Courty P.E."/>
            <person name="Chicoki N."/>
            <person name="Fauchery L."/>
            <person name="Kohler A."/>
            <person name="Kuo A."/>
            <person name="Labutti K."/>
            <person name="Pangilinan J."/>
            <person name="Lipzen A."/>
            <person name="Riley R."/>
            <person name="Andreopoulos W."/>
            <person name="He G."/>
            <person name="Johnson J."/>
            <person name="Barry K.W."/>
            <person name="Grigoriev I.V."/>
            <person name="Nagy L."/>
            <person name="Hibbett D."/>
            <person name="Henrissat B."/>
            <person name="Matheny P.B."/>
            <person name="Labbe J."/>
            <person name="Martin F."/>
        </authorList>
    </citation>
    <scope>NUCLEOTIDE SEQUENCE</scope>
    <source>
        <strain evidence="1">HHB10654</strain>
    </source>
</reference>
<evidence type="ECO:0000313" key="2">
    <source>
        <dbReference type="Proteomes" id="UP000814140"/>
    </source>
</evidence>
<gene>
    <name evidence="1" type="ORF">BV25DRAFT_1843785</name>
</gene>
<dbReference type="EMBL" id="MU277562">
    <property type="protein sequence ID" value="KAI0054272.1"/>
    <property type="molecule type" value="Genomic_DNA"/>
</dbReference>
<proteinExistence type="predicted"/>
<evidence type="ECO:0000313" key="1">
    <source>
        <dbReference type="EMBL" id="KAI0054272.1"/>
    </source>
</evidence>
<accession>A0ACB8SDG9</accession>
<reference evidence="1" key="2">
    <citation type="journal article" date="2022" name="New Phytol.">
        <title>Evolutionary transition to the ectomycorrhizal habit in the genomes of a hyperdiverse lineage of mushroom-forming fungi.</title>
        <authorList>
            <person name="Looney B."/>
            <person name="Miyauchi S."/>
            <person name="Morin E."/>
            <person name="Drula E."/>
            <person name="Courty P.E."/>
            <person name="Kohler A."/>
            <person name="Kuo A."/>
            <person name="LaButti K."/>
            <person name="Pangilinan J."/>
            <person name="Lipzen A."/>
            <person name="Riley R."/>
            <person name="Andreopoulos W."/>
            <person name="He G."/>
            <person name="Johnson J."/>
            <person name="Nolan M."/>
            <person name="Tritt A."/>
            <person name="Barry K.W."/>
            <person name="Grigoriev I.V."/>
            <person name="Nagy L.G."/>
            <person name="Hibbett D."/>
            <person name="Henrissat B."/>
            <person name="Matheny P.B."/>
            <person name="Labbe J."/>
            <person name="Martin F.M."/>
        </authorList>
    </citation>
    <scope>NUCLEOTIDE SEQUENCE</scope>
    <source>
        <strain evidence="1">HHB10654</strain>
    </source>
</reference>
<sequence length="166" mass="19054">MGLPVAPPTISPPPPAASLLPSMSAEIPFTPLTLEDCLDWDLFIHYEEGLVAYEELNFCTPAQFEHLISHLVHNSFDATMEVLDKNEDLIKEVFGELGLTVIEYFVINMMLSMVYPQFQDDPEKKMVLVHHCFILAFKYVVRELLQYPQWKSDVICLVPPTITWRV</sequence>
<dbReference type="Proteomes" id="UP000814140">
    <property type="component" value="Unassembled WGS sequence"/>
</dbReference>
<keyword evidence="2" id="KW-1185">Reference proteome</keyword>
<name>A0ACB8SDG9_9AGAM</name>